<dbReference type="PANTHER" id="PTHR35372:SF2">
    <property type="entry name" value="SF3 HELICASE DOMAIN-CONTAINING PROTEIN"/>
    <property type="match status" value="1"/>
</dbReference>
<gene>
    <name evidence="5" type="ORF">BIV18_06405</name>
</gene>
<protein>
    <submittedName>
        <fullName evidence="5">DNA primase</fullName>
    </submittedName>
</protein>
<dbReference type="SMART" id="SM00885">
    <property type="entry name" value="D5_N"/>
    <property type="match status" value="1"/>
</dbReference>
<dbReference type="Proteomes" id="UP000187166">
    <property type="component" value="Unassembled WGS sequence"/>
</dbReference>
<dbReference type="GO" id="GO:0005524">
    <property type="term" value="F:ATP binding"/>
    <property type="evidence" value="ECO:0007669"/>
    <property type="project" value="UniProtKB-KW"/>
</dbReference>
<dbReference type="Pfam" id="PF19263">
    <property type="entry name" value="DUF5906"/>
    <property type="match status" value="1"/>
</dbReference>
<evidence type="ECO:0000259" key="4">
    <source>
        <dbReference type="PROSITE" id="PS51206"/>
    </source>
</evidence>
<dbReference type="eggNOG" id="COG3378">
    <property type="taxonomic scope" value="Bacteria"/>
</dbReference>
<dbReference type="InterPro" id="IPR014818">
    <property type="entry name" value="Phage/plasmid_primase_P4_C"/>
</dbReference>
<dbReference type="GO" id="GO:0016787">
    <property type="term" value="F:hydrolase activity"/>
    <property type="evidence" value="ECO:0007669"/>
    <property type="project" value="UniProtKB-KW"/>
</dbReference>
<dbReference type="InterPro" id="IPR027417">
    <property type="entry name" value="P-loop_NTPase"/>
</dbReference>
<keyword evidence="6" id="KW-1185">Reference proteome</keyword>
<dbReference type="InterPro" id="IPR014015">
    <property type="entry name" value="Helicase_SF3_DNA-vir"/>
</dbReference>
<evidence type="ECO:0000256" key="3">
    <source>
        <dbReference type="ARBA" id="ARBA00022840"/>
    </source>
</evidence>
<dbReference type="EMBL" id="MJIH01000001">
    <property type="protein sequence ID" value="OLR65171.1"/>
    <property type="molecule type" value="Genomic_DNA"/>
</dbReference>
<dbReference type="SMART" id="SM00942">
    <property type="entry name" value="PriCT_1"/>
    <property type="match status" value="1"/>
</dbReference>
<keyword evidence="3" id="KW-0067">ATP-binding</keyword>
<dbReference type="InterPro" id="IPR006500">
    <property type="entry name" value="Helicase_put_C_phage/plasmid"/>
</dbReference>
<dbReference type="InterPro" id="IPR045455">
    <property type="entry name" value="NrS-1_pol-like_helicase"/>
</dbReference>
<keyword evidence="2" id="KW-0378">Hydrolase</keyword>
<name>A0A1U7M0H4_9FIRM</name>
<dbReference type="SUPFAM" id="SSF52540">
    <property type="entry name" value="P-loop containing nucleoside triphosphate hydrolases"/>
    <property type="match status" value="1"/>
</dbReference>
<dbReference type="Gene3D" id="3.40.50.300">
    <property type="entry name" value="P-loop containing nucleotide triphosphate hydrolases"/>
    <property type="match status" value="1"/>
</dbReference>
<evidence type="ECO:0000256" key="2">
    <source>
        <dbReference type="ARBA" id="ARBA00022801"/>
    </source>
</evidence>
<accession>A0A1U7M0H4</accession>
<dbReference type="PROSITE" id="PS51206">
    <property type="entry name" value="SF3_HELICASE_1"/>
    <property type="match status" value="1"/>
</dbReference>
<dbReference type="STRING" id="1465756.BIV18_06405"/>
<feature type="domain" description="SF3 helicase" evidence="4">
    <location>
        <begin position="461"/>
        <end position="620"/>
    </location>
</feature>
<proteinExistence type="predicted"/>
<keyword evidence="1" id="KW-0547">Nucleotide-binding</keyword>
<dbReference type="PANTHER" id="PTHR35372">
    <property type="entry name" value="ATP BINDING PROTEIN-RELATED"/>
    <property type="match status" value="1"/>
</dbReference>
<dbReference type="NCBIfam" id="TIGR01613">
    <property type="entry name" value="primase_Cterm"/>
    <property type="match status" value="1"/>
</dbReference>
<dbReference type="AlphaFoldDB" id="A0A1U7M0H4"/>
<organism evidence="5 6">
    <name type="scientific">Peptoniphilus porci</name>
    <dbReference type="NCBI Taxonomy" id="2652280"/>
    <lineage>
        <taxon>Bacteria</taxon>
        <taxon>Bacillati</taxon>
        <taxon>Bacillota</taxon>
        <taxon>Tissierellia</taxon>
        <taxon>Tissierellales</taxon>
        <taxon>Peptoniphilaceae</taxon>
        <taxon>Peptoniphilus</taxon>
    </lineage>
</organism>
<dbReference type="Pfam" id="PF08706">
    <property type="entry name" value="D5_N"/>
    <property type="match status" value="1"/>
</dbReference>
<dbReference type="InterPro" id="IPR051620">
    <property type="entry name" value="ORF904-like_C"/>
</dbReference>
<comment type="caution">
    <text evidence="5">The sequence shown here is derived from an EMBL/GenBank/DDBJ whole genome shotgun (WGS) entry which is preliminary data.</text>
</comment>
<evidence type="ECO:0000313" key="6">
    <source>
        <dbReference type="Proteomes" id="UP000187166"/>
    </source>
</evidence>
<evidence type="ECO:0000256" key="1">
    <source>
        <dbReference type="ARBA" id="ARBA00022741"/>
    </source>
</evidence>
<reference evidence="5 6" key="1">
    <citation type="journal article" date="2016" name="Appl. Environ. Microbiol.">
        <title>Function and Phylogeny of Bacterial Butyryl Coenzyme A:Acetate Transferases and Their Diversity in the Proximal Colon of Swine.</title>
        <authorList>
            <person name="Trachsel J."/>
            <person name="Bayles D.O."/>
            <person name="Looft T."/>
            <person name="Levine U.Y."/>
            <person name="Allen H.K."/>
        </authorList>
    </citation>
    <scope>NUCLEOTIDE SEQUENCE [LARGE SCALE GENOMIC DNA]</scope>
    <source>
        <strain evidence="5 6">35-6-1</strain>
    </source>
</reference>
<evidence type="ECO:0000313" key="5">
    <source>
        <dbReference type="EMBL" id="OLR65171.1"/>
    </source>
</evidence>
<dbReference type="InterPro" id="IPR014820">
    <property type="entry name" value="PriCT_1"/>
</dbReference>
<sequence length="742" mass="85274">MKIYTSNLIGVESNCVYPNEVNAVDVRSFEKAASFDHVMAKYKNSYRSNDNFIESECVPMDIDNDHSENPDDWISMNDLKRIFNGVKFAIVYSRNHRKEKNGKAARPRMHIYFPIPKITNLAEYVGIKESLAETYTFFDGNALDEARFFFGVKNPAVEIVRGRKYITDILKDDFEDFDNSQDLIQQGSRNSTMNHFAGRVLIRYGNTDEARELFDKKASLCSPPLEEEELEQIWRSACKFYKKVAASEDYVPPEEYTEGINLRPSEFSDIGQAEVFVREYQDRIRFSPSTGFLVYNASYWEESELKAQGYSQDLVLKQIEEIDNELLKMDEDIKKSGVRDIMSSMSEKKAMEVFDKSQKSIYYKLTSLEAYKKYAVKRGDTRAIHATLKESKPMLEIDQRELDTDEFLLNTPSFTVDLKTGECREHKADDYITKETSMDPSDENMDIWLDALDTFFVNDKELIEYVQKVAGISLIGKVYIEALIIAYGDGRNGKSTFWNTISRVLNLYSGSISADILTVNSKRNAKPELAETRGKRLLIAAELQEGLRLNTSNVKQLCSTDEIVAEKKYRDPFKFIPSHTLVLYTNHLPRVGALDEGTWRRLIVIPFEAKIEGSSDIKNYTDYLVDKAGGAVLKWLIEGAKKAIDEDFKFSLPKKVADAINEYKESNNWFKHFLNECCEIDSSYEEKSGEVYQEYRAYCLRTGDYVRSTTDFYSALSSNGFMRRKTNQGIVINGLKLKSDFV</sequence>